<dbReference type="EMBL" id="CABVQG010000006">
    <property type="protein sequence ID" value="VWC60616.1"/>
    <property type="molecule type" value="Genomic_DNA"/>
</dbReference>
<accession>A0A6J5JQT4</accession>
<evidence type="ECO:0000256" key="1">
    <source>
        <dbReference type="SAM" id="MobiDB-lite"/>
    </source>
</evidence>
<evidence type="ECO:0000256" key="2">
    <source>
        <dbReference type="SAM" id="Phobius"/>
    </source>
</evidence>
<keyword evidence="5" id="KW-1185">Reference proteome</keyword>
<dbReference type="Proteomes" id="UP000494120">
    <property type="component" value="Unassembled WGS sequence"/>
</dbReference>
<feature type="compositionally biased region" description="Low complexity" evidence="1">
    <location>
        <begin position="260"/>
        <end position="275"/>
    </location>
</feature>
<dbReference type="Proteomes" id="UP000494301">
    <property type="component" value="Unassembled WGS sequence"/>
</dbReference>
<sequence length="396" mass="39582">MLPSDFPDQAFSVQPSTRALARGSASGSPRRQGTRGLGSRVIVAMTALVLAGGAVSPTAFAKGSGFSSSSSRSSYSSGSSRSSYSSSYSSSSSSSRSSYSSPSYGSSSYSSSSNRSSSSSPSYGGSSYNSTSSKSTYSSPSYSSPSNSGSSSSSTSERSSYTAPNYSGSSYSASSQPSTPSQATPPKTSGFTSSGTSKVIAATALGGALYAAQSGHDAAATLSANQAAHGSANVTTPSSISNGSTVSQGATKSAPPAPANVPSSNSTSSPQTVVVHNSGGNDGLLLGYMLGSAGSRHDTVVVQQPAPQVAVAGTASSAIASRDNSADADPLALAANDPAQASSAKAAQEPMTWLDRVMVTVLALGVLAAVIMLVMRLRTAWKARQSRFTSSTNYRL</sequence>
<name>A0A6J5JQT4_9BURK</name>
<feature type="transmembrane region" description="Helical" evidence="2">
    <location>
        <begin position="357"/>
        <end position="377"/>
    </location>
</feature>
<feature type="region of interest" description="Disordered" evidence="1">
    <location>
        <begin position="231"/>
        <end position="276"/>
    </location>
</feature>
<organism evidence="3 6">
    <name type="scientific">Burkholderia aenigmatica</name>
    <dbReference type="NCBI Taxonomy" id="2015348"/>
    <lineage>
        <taxon>Bacteria</taxon>
        <taxon>Pseudomonadati</taxon>
        <taxon>Pseudomonadota</taxon>
        <taxon>Betaproteobacteria</taxon>
        <taxon>Burkholderiales</taxon>
        <taxon>Burkholderiaceae</taxon>
        <taxon>Burkholderia</taxon>
        <taxon>Burkholderia cepacia complex</taxon>
    </lineage>
</organism>
<gene>
    <name evidence="4" type="ORF">BLA17378_02258</name>
    <name evidence="3" type="ORF">BLA3211_07558</name>
</gene>
<feature type="compositionally biased region" description="Low complexity" evidence="1">
    <location>
        <begin position="67"/>
        <end position="195"/>
    </location>
</feature>
<evidence type="ECO:0000313" key="6">
    <source>
        <dbReference type="Proteomes" id="UP000494301"/>
    </source>
</evidence>
<evidence type="ECO:0000313" key="5">
    <source>
        <dbReference type="Proteomes" id="UP000494120"/>
    </source>
</evidence>
<keyword evidence="2" id="KW-0812">Transmembrane</keyword>
<feature type="region of interest" description="Disordered" evidence="1">
    <location>
        <begin position="59"/>
        <end position="195"/>
    </location>
</feature>
<dbReference type="AlphaFoldDB" id="A0A6J5JQT4"/>
<protein>
    <submittedName>
        <fullName evidence="3">Uncharacterized protein</fullName>
    </submittedName>
</protein>
<proteinExistence type="predicted"/>
<keyword evidence="2" id="KW-0472">Membrane</keyword>
<reference evidence="3 6" key="1">
    <citation type="submission" date="2020-04" db="EMBL/GenBank/DDBJ databases">
        <authorList>
            <person name="Depoorter E."/>
        </authorList>
    </citation>
    <scope>NUCLEOTIDE SEQUENCE [LARGE SCALE GENOMIC DNA]</scope>
    <source>
        <strain evidence="3 6">BCC0217</strain>
        <strain evidence="4 5">R-17378</strain>
    </source>
</reference>
<feature type="compositionally biased region" description="Polar residues" evidence="1">
    <location>
        <begin position="231"/>
        <end position="251"/>
    </location>
</feature>
<keyword evidence="2" id="KW-1133">Transmembrane helix</keyword>
<dbReference type="EMBL" id="CABWIL020000040">
    <property type="protein sequence ID" value="CAB3973561.1"/>
    <property type="molecule type" value="Genomic_DNA"/>
</dbReference>
<evidence type="ECO:0000313" key="3">
    <source>
        <dbReference type="EMBL" id="CAB3973561.1"/>
    </source>
</evidence>
<evidence type="ECO:0000313" key="4">
    <source>
        <dbReference type="EMBL" id="VWC60616.1"/>
    </source>
</evidence>
<feature type="region of interest" description="Disordered" evidence="1">
    <location>
        <begin position="1"/>
        <end position="38"/>
    </location>
</feature>